<organism evidence="8 9">
    <name type="scientific">Paenibacillus albilobatus</name>
    <dbReference type="NCBI Taxonomy" id="2716884"/>
    <lineage>
        <taxon>Bacteria</taxon>
        <taxon>Bacillati</taxon>
        <taxon>Bacillota</taxon>
        <taxon>Bacilli</taxon>
        <taxon>Bacillales</taxon>
        <taxon>Paenibacillaceae</taxon>
        <taxon>Paenibacillus</taxon>
    </lineage>
</organism>
<evidence type="ECO:0000313" key="8">
    <source>
        <dbReference type="EMBL" id="GIO31306.1"/>
    </source>
</evidence>
<name>A0A919XFP2_9BACL</name>
<feature type="transmembrane region" description="Helical" evidence="6">
    <location>
        <begin position="377"/>
        <end position="399"/>
    </location>
</feature>
<feature type="transmembrane region" description="Helical" evidence="6">
    <location>
        <begin position="449"/>
        <end position="470"/>
    </location>
</feature>
<comment type="caution">
    <text evidence="8">The sequence shown here is derived from an EMBL/GenBank/DDBJ whole genome shotgun (WGS) entry which is preliminary data.</text>
</comment>
<evidence type="ECO:0000256" key="1">
    <source>
        <dbReference type="ARBA" id="ARBA00004651"/>
    </source>
</evidence>
<dbReference type="EMBL" id="BORQ01000002">
    <property type="protein sequence ID" value="GIO31306.1"/>
    <property type="molecule type" value="Genomic_DNA"/>
</dbReference>
<evidence type="ECO:0000256" key="3">
    <source>
        <dbReference type="ARBA" id="ARBA00022692"/>
    </source>
</evidence>
<dbReference type="Pfam" id="PF07690">
    <property type="entry name" value="MFS_1"/>
    <property type="match status" value="2"/>
</dbReference>
<evidence type="ECO:0000256" key="2">
    <source>
        <dbReference type="ARBA" id="ARBA00022448"/>
    </source>
</evidence>
<feature type="transmembrane region" description="Helical" evidence="6">
    <location>
        <begin position="183"/>
        <end position="203"/>
    </location>
</feature>
<feature type="transmembrane region" description="Helical" evidence="6">
    <location>
        <begin position="215"/>
        <end position="234"/>
    </location>
</feature>
<sequence length="482" mass="51977">MEGNLSTNAVHLAQHKDRRKWWSLTIVLFATFMAILDVFIVNVAIPQMKKGLTATDAQIEWVVAAYTLAYAVLLVTGGRFGDLFGRKKMFIAGVTGFTAASLLCGLADTASWLIAARIFQGVSAAVMVPQVLSTIQASFPNQKERGVALGIYGAVIGIASVAGQIIGGLLIEWNMLDMGWRNVFFINIPFGIAAILGAVFILQETVLEKAKRIDAIGVILITAGLLLFVYPFIGGSDLGWPAWTWVSLAVSILVLSFFLQYENRLKQKNKSPLIDLKLFQNSAFNFGMIVILAYYSGNAGLYYVLTLYLQQGLGLEPYLSGMTFLPLGFGFAVFSMLTPRLVRKFSINIVYAGVIIMFLSYVAIIAIIRLSSGETSVPALAAALFFAGVGQGMIAPLLIQSILAKTAKEDAGTASGVLTTFTQVSQTLGIVAIAAVFYSIRESHHNDSIAFQSAIWILICLCLAITAGLVKLISANKPRAGQ</sequence>
<accession>A0A919XFP2</accession>
<proteinExistence type="predicted"/>
<dbReference type="InterPro" id="IPR036259">
    <property type="entry name" value="MFS_trans_sf"/>
</dbReference>
<reference evidence="8" key="1">
    <citation type="submission" date="2021-03" db="EMBL/GenBank/DDBJ databases">
        <title>Antimicrobial resistance genes in bacteria isolated from Japanese honey, and their potential for conferring macrolide and lincosamide resistance in the American foulbrood pathogen Paenibacillus larvae.</title>
        <authorList>
            <person name="Okamoto M."/>
            <person name="Kumagai M."/>
            <person name="Kanamori H."/>
            <person name="Takamatsu D."/>
        </authorList>
    </citation>
    <scope>NUCLEOTIDE SEQUENCE</scope>
    <source>
        <strain evidence="8">J2TS6</strain>
    </source>
</reference>
<dbReference type="Proteomes" id="UP000679779">
    <property type="component" value="Unassembled WGS sequence"/>
</dbReference>
<dbReference type="SUPFAM" id="SSF103473">
    <property type="entry name" value="MFS general substrate transporter"/>
    <property type="match status" value="2"/>
</dbReference>
<dbReference type="Gene3D" id="1.20.1250.20">
    <property type="entry name" value="MFS general substrate transporter like domains"/>
    <property type="match status" value="1"/>
</dbReference>
<dbReference type="InterPro" id="IPR011701">
    <property type="entry name" value="MFS"/>
</dbReference>
<evidence type="ECO:0000256" key="4">
    <source>
        <dbReference type="ARBA" id="ARBA00022989"/>
    </source>
</evidence>
<comment type="subcellular location">
    <subcellularLocation>
        <location evidence="1">Cell membrane</location>
        <topology evidence="1">Multi-pass membrane protein</topology>
    </subcellularLocation>
</comment>
<feature type="transmembrane region" description="Helical" evidence="6">
    <location>
        <begin position="411"/>
        <end position="437"/>
    </location>
</feature>
<dbReference type="AlphaFoldDB" id="A0A919XFP2"/>
<feature type="transmembrane region" description="Helical" evidence="6">
    <location>
        <begin position="349"/>
        <end position="371"/>
    </location>
</feature>
<dbReference type="PROSITE" id="PS50850">
    <property type="entry name" value="MFS"/>
    <property type="match status" value="1"/>
</dbReference>
<dbReference type="PANTHER" id="PTHR42718">
    <property type="entry name" value="MAJOR FACILITATOR SUPERFAMILY MULTIDRUG TRANSPORTER MFSC"/>
    <property type="match status" value="1"/>
</dbReference>
<feature type="transmembrane region" description="Helical" evidence="6">
    <location>
        <begin position="240"/>
        <end position="261"/>
    </location>
</feature>
<feature type="transmembrane region" description="Helical" evidence="6">
    <location>
        <begin position="89"/>
        <end position="108"/>
    </location>
</feature>
<feature type="transmembrane region" description="Helical" evidence="6">
    <location>
        <begin position="21"/>
        <end position="45"/>
    </location>
</feature>
<keyword evidence="4 6" id="KW-1133">Transmembrane helix</keyword>
<keyword evidence="5 6" id="KW-0472">Membrane</keyword>
<evidence type="ECO:0000259" key="7">
    <source>
        <dbReference type="PROSITE" id="PS50850"/>
    </source>
</evidence>
<evidence type="ECO:0000256" key="5">
    <source>
        <dbReference type="ARBA" id="ARBA00023136"/>
    </source>
</evidence>
<dbReference type="InterPro" id="IPR020846">
    <property type="entry name" value="MFS_dom"/>
</dbReference>
<dbReference type="Gene3D" id="1.20.1720.10">
    <property type="entry name" value="Multidrug resistance protein D"/>
    <property type="match status" value="1"/>
</dbReference>
<feature type="transmembrane region" description="Helical" evidence="6">
    <location>
        <begin position="317"/>
        <end position="337"/>
    </location>
</feature>
<protein>
    <submittedName>
        <fullName evidence="8">MFS transporter</fullName>
    </submittedName>
</protein>
<feature type="transmembrane region" description="Helical" evidence="6">
    <location>
        <begin position="147"/>
        <end position="171"/>
    </location>
</feature>
<keyword evidence="2" id="KW-0813">Transport</keyword>
<feature type="domain" description="Major facilitator superfamily (MFS) profile" evidence="7">
    <location>
        <begin position="23"/>
        <end position="479"/>
    </location>
</feature>
<feature type="transmembrane region" description="Helical" evidence="6">
    <location>
        <begin position="282"/>
        <end position="305"/>
    </location>
</feature>
<dbReference type="GO" id="GO:0022857">
    <property type="term" value="F:transmembrane transporter activity"/>
    <property type="evidence" value="ECO:0007669"/>
    <property type="project" value="InterPro"/>
</dbReference>
<dbReference type="CDD" id="cd17321">
    <property type="entry name" value="MFS_MMR_MDR_like"/>
    <property type="match status" value="1"/>
</dbReference>
<dbReference type="RefSeq" id="WP_160044757.1">
    <property type="nucleotide sequence ID" value="NZ_BORQ01000002.1"/>
</dbReference>
<keyword evidence="9" id="KW-1185">Reference proteome</keyword>
<evidence type="ECO:0000313" key="9">
    <source>
        <dbReference type="Proteomes" id="UP000679779"/>
    </source>
</evidence>
<dbReference type="PANTHER" id="PTHR42718:SF39">
    <property type="entry name" value="ACTINORHODIN TRANSPORTER-RELATED"/>
    <property type="match status" value="1"/>
</dbReference>
<feature type="transmembrane region" description="Helical" evidence="6">
    <location>
        <begin position="57"/>
        <end position="77"/>
    </location>
</feature>
<gene>
    <name evidence="8" type="ORF">J2TS6_24470</name>
</gene>
<dbReference type="GO" id="GO:0005886">
    <property type="term" value="C:plasma membrane"/>
    <property type="evidence" value="ECO:0007669"/>
    <property type="project" value="UniProtKB-SubCell"/>
</dbReference>
<keyword evidence="3 6" id="KW-0812">Transmembrane</keyword>
<evidence type="ECO:0000256" key="6">
    <source>
        <dbReference type="SAM" id="Phobius"/>
    </source>
</evidence>
<feature type="transmembrane region" description="Helical" evidence="6">
    <location>
        <begin position="114"/>
        <end position="135"/>
    </location>
</feature>